<keyword evidence="1" id="KW-0479">Metal-binding</keyword>
<dbReference type="Pfam" id="PF01557">
    <property type="entry name" value="FAA_hydrolase"/>
    <property type="match status" value="1"/>
</dbReference>
<protein>
    <submittedName>
        <fullName evidence="3">Fumarylacetoacetate hydrolase family protein</fullName>
    </submittedName>
</protein>
<name>A0ABV8LEB0_9ACTN</name>
<sequence length="286" mass="30766">MFLARIRRAEGAPVEVAALDRETGALLTLPSGMSGDPVALLRDYGVAELTEAVDRMRRTGAAPLDPRAVLFEPPVATCTKICCLALNYAAHAAESRLEVPPEPVLFFKPPSALIGHRRTVVAPARTRHLEHEVELAIVIGAETRDLPAERWREAVAGYSVINDVTARDLQLANMERNVPWDQAKGFDTFAPLGPYLVTADEVPDPQALELRLEVGGRLRQQANTADMVFGIPRLIEDLSDGMTLSPGDVIATGTVAGLAPLSDGDVMHASVSGLGTLINPVRFTPR</sequence>
<evidence type="ECO:0000256" key="1">
    <source>
        <dbReference type="ARBA" id="ARBA00022723"/>
    </source>
</evidence>
<keyword evidence="3" id="KW-0378">Hydrolase</keyword>
<evidence type="ECO:0000259" key="2">
    <source>
        <dbReference type="Pfam" id="PF01557"/>
    </source>
</evidence>
<dbReference type="PANTHER" id="PTHR11820:SF112">
    <property type="entry name" value="FUMARYLACETOACETATE HYDROLASE FAMILY PROTEIN (AFU_ORTHOLOGUE AFUA_1G02370)-RELATED"/>
    <property type="match status" value="1"/>
</dbReference>
<dbReference type="InterPro" id="IPR011234">
    <property type="entry name" value="Fumarylacetoacetase-like_C"/>
</dbReference>
<dbReference type="Gene3D" id="3.90.850.10">
    <property type="entry name" value="Fumarylacetoacetase-like, C-terminal domain"/>
    <property type="match status" value="1"/>
</dbReference>
<dbReference type="GO" id="GO:0016787">
    <property type="term" value="F:hydrolase activity"/>
    <property type="evidence" value="ECO:0007669"/>
    <property type="project" value="UniProtKB-KW"/>
</dbReference>
<dbReference type="RefSeq" id="WP_253763258.1">
    <property type="nucleotide sequence ID" value="NZ_JAMZDZ010000001.1"/>
</dbReference>
<proteinExistence type="predicted"/>
<keyword evidence="4" id="KW-1185">Reference proteome</keyword>
<gene>
    <name evidence="3" type="ORF">ACFOZ4_00435</name>
</gene>
<dbReference type="EMBL" id="JBHSAY010000002">
    <property type="protein sequence ID" value="MFC4129079.1"/>
    <property type="molecule type" value="Genomic_DNA"/>
</dbReference>
<evidence type="ECO:0000313" key="3">
    <source>
        <dbReference type="EMBL" id="MFC4129079.1"/>
    </source>
</evidence>
<dbReference type="Proteomes" id="UP001595816">
    <property type="component" value="Unassembled WGS sequence"/>
</dbReference>
<dbReference type="PANTHER" id="PTHR11820">
    <property type="entry name" value="ACYLPYRUVASE"/>
    <property type="match status" value="1"/>
</dbReference>
<organism evidence="3 4">
    <name type="scientific">Hamadaea flava</name>
    <dbReference type="NCBI Taxonomy" id="1742688"/>
    <lineage>
        <taxon>Bacteria</taxon>
        <taxon>Bacillati</taxon>
        <taxon>Actinomycetota</taxon>
        <taxon>Actinomycetes</taxon>
        <taxon>Micromonosporales</taxon>
        <taxon>Micromonosporaceae</taxon>
        <taxon>Hamadaea</taxon>
    </lineage>
</organism>
<reference evidence="4" key="1">
    <citation type="journal article" date="2019" name="Int. J. Syst. Evol. Microbiol.">
        <title>The Global Catalogue of Microorganisms (GCM) 10K type strain sequencing project: providing services to taxonomists for standard genome sequencing and annotation.</title>
        <authorList>
            <consortium name="The Broad Institute Genomics Platform"/>
            <consortium name="The Broad Institute Genome Sequencing Center for Infectious Disease"/>
            <person name="Wu L."/>
            <person name="Ma J."/>
        </authorList>
    </citation>
    <scope>NUCLEOTIDE SEQUENCE [LARGE SCALE GENOMIC DNA]</scope>
    <source>
        <strain evidence="4">CGMCC 4.7289</strain>
    </source>
</reference>
<comment type="caution">
    <text evidence="3">The sequence shown here is derived from an EMBL/GenBank/DDBJ whole genome shotgun (WGS) entry which is preliminary data.</text>
</comment>
<dbReference type="SUPFAM" id="SSF56529">
    <property type="entry name" value="FAH"/>
    <property type="match status" value="1"/>
</dbReference>
<accession>A0ABV8LEB0</accession>
<evidence type="ECO:0000313" key="4">
    <source>
        <dbReference type="Proteomes" id="UP001595816"/>
    </source>
</evidence>
<feature type="domain" description="Fumarylacetoacetase-like C-terminal" evidence="2">
    <location>
        <begin position="80"/>
        <end position="282"/>
    </location>
</feature>
<dbReference type="InterPro" id="IPR036663">
    <property type="entry name" value="Fumarylacetoacetase_C_sf"/>
</dbReference>